<gene>
    <name evidence="7" type="primary">rhlB</name>
    <name evidence="13" type="ORF">SAMN05216562_1329</name>
</gene>
<reference evidence="14" key="1">
    <citation type="submission" date="2016-10" db="EMBL/GenBank/DDBJ databases">
        <authorList>
            <person name="Varghese N."/>
            <person name="Submissions S."/>
        </authorList>
    </citation>
    <scope>NUCLEOTIDE SEQUENCE [LARGE SCALE GENOMIC DNA]</scope>
    <source>
        <strain evidence="14">CGMCC 1.10657</strain>
    </source>
</reference>
<dbReference type="InterPro" id="IPR000629">
    <property type="entry name" value="RNA-helicase_DEAD-box_CS"/>
</dbReference>
<dbReference type="Proteomes" id="UP000198658">
    <property type="component" value="Unassembled WGS sequence"/>
</dbReference>
<dbReference type="PROSITE" id="PS51194">
    <property type="entry name" value="HELICASE_CTER"/>
    <property type="match status" value="1"/>
</dbReference>
<dbReference type="Pfam" id="PF00270">
    <property type="entry name" value="DEAD"/>
    <property type="match status" value="1"/>
</dbReference>
<feature type="region of interest" description="Disordered" evidence="9">
    <location>
        <begin position="1"/>
        <end position="109"/>
    </location>
</feature>
<dbReference type="InterPro" id="IPR023554">
    <property type="entry name" value="RNA_helicase_ATP-dep_RhlB"/>
</dbReference>
<dbReference type="GO" id="GO:0005524">
    <property type="term" value="F:ATP binding"/>
    <property type="evidence" value="ECO:0007669"/>
    <property type="project" value="UniProtKB-UniRule"/>
</dbReference>
<dbReference type="CDD" id="cd18787">
    <property type="entry name" value="SF2_C_DEAD"/>
    <property type="match status" value="1"/>
</dbReference>
<dbReference type="PROSITE" id="PS51192">
    <property type="entry name" value="HELICASE_ATP_BIND_1"/>
    <property type="match status" value="1"/>
</dbReference>
<dbReference type="GO" id="GO:0006401">
    <property type="term" value="P:RNA catabolic process"/>
    <property type="evidence" value="ECO:0007669"/>
    <property type="project" value="UniProtKB-UniRule"/>
</dbReference>
<dbReference type="RefSeq" id="WP_244506152.1">
    <property type="nucleotide sequence ID" value="NZ_FNQO01000001.1"/>
</dbReference>
<dbReference type="CDD" id="cd00268">
    <property type="entry name" value="DEADc"/>
    <property type="match status" value="1"/>
</dbReference>
<evidence type="ECO:0000256" key="1">
    <source>
        <dbReference type="ARBA" id="ARBA00022490"/>
    </source>
</evidence>
<dbReference type="EC" id="3.6.4.13" evidence="7"/>
<protein>
    <recommendedName>
        <fullName evidence="7">ATP-dependent RNA helicase RhlB</fullName>
        <ecNumber evidence="7">3.6.4.13</ecNumber>
    </recommendedName>
</protein>
<keyword evidence="3 7" id="KW-0378">Hydrolase</keyword>
<evidence type="ECO:0000313" key="14">
    <source>
        <dbReference type="Proteomes" id="UP000198658"/>
    </source>
</evidence>
<dbReference type="PANTHER" id="PTHR47959:SF10">
    <property type="entry name" value="ATP-DEPENDENT RNA HELICASE RHLB"/>
    <property type="match status" value="1"/>
</dbReference>
<dbReference type="PROSITE" id="PS51195">
    <property type="entry name" value="Q_MOTIF"/>
    <property type="match status" value="1"/>
</dbReference>
<evidence type="ECO:0000256" key="3">
    <source>
        <dbReference type="ARBA" id="ARBA00022801"/>
    </source>
</evidence>
<dbReference type="STRING" id="658218.SAMN05216562_1329"/>
<dbReference type="SMART" id="SM00487">
    <property type="entry name" value="DEXDc"/>
    <property type="match status" value="1"/>
</dbReference>
<dbReference type="InterPro" id="IPR044742">
    <property type="entry name" value="DEAD/DEAH_RhlB"/>
</dbReference>
<dbReference type="InterPro" id="IPR050079">
    <property type="entry name" value="DEAD_box_RNA_helicase"/>
</dbReference>
<dbReference type="InterPro" id="IPR014001">
    <property type="entry name" value="Helicase_ATP-bd"/>
</dbReference>
<dbReference type="InterPro" id="IPR011545">
    <property type="entry name" value="DEAD/DEAH_box_helicase_dom"/>
</dbReference>
<feature type="domain" description="DEAD-box RNA helicase Q" evidence="12">
    <location>
        <begin position="121"/>
        <end position="149"/>
    </location>
</feature>
<comment type="function">
    <text evidence="7">DEAD-box RNA helicase involved in RNA degradation. Has RNA-dependent ATPase activity and unwinds double-stranded RNA.</text>
</comment>
<dbReference type="GO" id="GO:0003724">
    <property type="term" value="F:RNA helicase activity"/>
    <property type="evidence" value="ECO:0007669"/>
    <property type="project" value="UniProtKB-UniRule"/>
</dbReference>
<keyword evidence="4 7" id="KW-0347">Helicase</keyword>
<organism evidence="13 14">
    <name type="scientific">Microbulbifer marinus</name>
    <dbReference type="NCBI Taxonomy" id="658218"/>
    <lineage>
        <taxon>Bacteria</taxon>
        <taxon>Pseudomonadati</taxon>
        <taxon>Pseudomonadota</taxon>
        <taxon>Gammaproteobacteria</taxon>
        <taxon>Cellvibrionales</taxon>
        <taxon>Microbulbiferaceae</taxon>
        <taxon>Microbulbifer</taxon>
    </lineage>
</organism>
<keyword evidence="6 7" id="KW-0694">RNA-binding</keyword>
<proteinExistence type="inferred from homology"/>
<dbReference type="PROSITE" id="PS00039">
    <property type="entry name" value="DEAD_ATP_HELICASE"/>
    <property type="match status" value="1"/>
</dbReference>
<keyword evidence="2 7" id="KW-0547">Nucleotide-binding</keyword>
<evidence type="ECO:0000256" key="8">
    <source>
        <dbReference type="PROSITE-ProRule" id="PRU00552"/>
    </source>
</evidence>
<comment type="subunit">
    <text evidence="7">Component of the RNA degradosome, which is a multiprotein complex involved in RNA processing and mRNA degradation.</text>
</comment>
<dbReference type="AlphaFoldDB" id="A0A1H3X481"/>
<evidence type="ECO:0000256" key="6">
    <source>
        <dbReference type="ARBA" id="ARBA00022884"/>
    </source>
</evidence>
<feature type="domain" description="Helicase ATP-binding" evidence="10">
    <location>
        <begin position="152"/>
        <end position="332"/>
    </location>
</feature>
<dbReference type="GO" id="GO:0005829">
    <property type="term" value="C:cytosol"/>
    <property type="evidence" value="ECO:0007669"/>
    <property type="project" value="TreeGrafter"/>
</dbReference>
<dbReference type="SUPFAM" id="SSF52540">
    <property type="entry name" value="P-loop containing nucleoside triphosphate hydrolases"/>
    <property type="match status" value="1"/>
</dbReference>
<dbReference type="InterPro" id="IPR014014">
    <property type="entry name" value="RNA_helicase_DEAD_Q_motif"/>
</dbReference>
<feature type="compositionally biased region" description="Basic and acidic residues" evidence="9">
    <location>
        <begin position="10"/>
        <end position="76"/>
    </location>
</feature>
<evidence type="ECO:0000259" key="12">
    <source>
        <dbReference type="PROSITE" id="PS51195"/>
    </source>
</evidence>
<evidence type="ECO:0000256" key="5">
    <source>
        <dbReference type="ARBA" id="ARBA00022840"/>
    </source>
</evidence>
<dbReference type="SMART" id="SM00490">
    <property type="entry name" value="HELICc"/>
    <property type="match status" value="1"/>
</dbReference>
<feature type="region of interest" description="Disordered" evidence="9">
    <location>
        <begin position="498"/>
        <end position="533"/>
    </location>
</feature>
<dbReference type="GO" id="GO:0016887">
    <property type="term" value="F:ATP hydrolysis activity"/>
    <property type="evidence" value="ECO:0007669"/>
    <property type="project" value="RHEA"/>
</dbReference>
<feature type="short sequence motif" description="Q motif" evidence="8">
    <location>
        <begin position="121"/>
        <end position="149"/>
    </location>
</feature>
<feature type="compositionally biased region" description="Basic residues" evidence="9">
    <location>
        <begin position="522"/>
        <end position="533"/>
    </location>
</feature>
<keyword evidence="14" id="KW-1185">Reference proteome</keyword>
<feature type="domain" description="Helicase C-terminal" evidence="11">
    <location>
        <begin position="356"/>
        <end position="504"/>
    </location>
</feature>
<dbReference type="NCBIfam" id="NF002340">
    <property type="entry name" value="PRK01297.1"/>
    <property type="match status" value="1"/>
</dbReference>
<evidence type="ECO:0000313" key="13">
    <source>
        <dbReference type="EMBL" id="SDZ94225.1"/>
    </source>
</evidence>
<evidence type="ECO:0000259" key="10">
    <source>
        <dbReference type="PROSITE" id="PS51192"/>
    </source>
</evidence>
<evidence type="ECO:0000256" key="9">
    <source>
        <dbReference type="SAM" id="MobiDB-lite"/>
    </source>
</evidence>
<dbReference type="InterPro" id="IPR027417">
    <property type="entry name" value="P-loop_NTPase"/>
</dbReference>
<accession>A0A1H3X481</accession>
<dbReference type="InterPro" id="IPR001650">
    <property type="entry name" value="Helicase_C-like"/>
</dbReference>
<evidence type="ECO:0000256" key="7">
    <source>
        <dbReference type="HAMAP-Rule" id="MF_00661"/>
    </source>
</evidence>
<comment type="subcellular location">
    <subcellularLocation>
        <location evidence="7">Cytoplasm</location>
    </subcellularLocation>
</comment>
<comment type="similarity">
    <text evidence="7">Belongs to the DEAD box helicase family. RhlB subfamily.</text>
</comment>
<dbReference type="GO" id="GO:0003723">
    <property type="term" value="F:RNA binding"/>
    <property type="evidence" value="ECO:0007669"/>
    <property type="project" value="UniProtKB-UniRule"/>
</dbReference>
<evidence type="ECO:0000259" key="11">
    <source>
        <dbReference type="PROSITE" id="PS51194"/>
    </source>
</evidence>
<dbReference type="Pfam" id="PF00271">
    <property type="entry name" value="Helicase_C"/>
    <property type="match status" value="1"/>
</dbReference>
<sequence>MIGKLFRRSGSKDEKGPQQEKSPQRAEKSPQREVKSPQREAESRQREEKRSDRKGERQRSGKGAKSESHKSSKADQAESGSAADQGKSRRGRDSKSQEAAPAQSAPWSLDDFQVPEQEGKVRFHDLGLPPVLMHAIQDLGFQYCSPIQGRSLPHTLNGHDMVGKAQTGTGKTAAFLITIIDDLLKNPFDGERYAGEARALIIAPTRELVMQIADDAKALCKYTDLEIHTLVGGMDYQKQQRNLNERLVDILVATPGRLLDFASNRDCYLDQVEVLVIDEADRMLDMGFIPQVRRIVRQTPRKTHRQTMFFSATFTPEVDSLVEQWTDEPVIVEIEPERVATDSVEQHVYLAASDEKYTLLYNILQSDAVDSLIVFANRRDQCRRLHENLLAHGISAGLLSGEIAQNKRVRTLEDFKSGKTKVLVATDVAGRGIHIDGISHVVNFTLPEEPEDYVHRIGRTGRAGKTGTSISFACEDDAMRLEPIEQLLGQKLKCEVPPEELLAEPPKVKVQRSSGDRDSRGSRRGGGGRRPRH</sequence>
<keyword evidence="1 7" id="KW-0963">Cytoplasm</keyword>
<evidence type="ECO:0000256" key="4">
    <source>
        <dbReference type="ARBA" id="ARBA00022806"/>
    </source>
</evidence>
<dbReference type="PANTHER" id="PTHR47959">
    <property type="entry name" value="ATP-DEPENDENT RNA HELICASE RHLE-RELATED"/>
    <property type="match status" value="1"/>
</dbReference>
<evidence type="ECO:0000256" key="2">
    <source>
        <dbReference type="ARBA" id="ARBA00022741"/>
    </source>
</evidence>
<keyword evidence="5 7" id="KW-0067">ATP-binding</keyword>
<dbReference type="Gene3D" id="3.40.50.300">
    <property type="entry name" value="P-loop containing nucleotide triphosphate hydrolases"/>
    <property type="match status" value="2"/>
</dbReference>
<dbReference type="EMBL" id="FNQO01000001">
    <property type="protein sequence ID" value="SDZ94225.1"/>
    <property type="molecule type" value="Genomic_DNA"/>
</dbReference>
<dbReference type="HAMAP" id="MF_00661">
    <property type="entry name" value="DEAD_helicase_RhlB"/>
    <property type="match status" value="1"/>
</dbReference>
<name>A0A1H3X481_9GAMM</name>
<comment type="catalytic activity">
    <reaction evidence="7">
        <text>ATP + H2O = ADP + phosphate + H(+)</text>
        <dbReference type="Rhea" id="RHEA:13065"/>
        <dbReference type="ChEBI" id="CHEBI:15377"/>
        <dbReference type="ChEBI" id="CHEBI:15378"/>
        <dbReference type="ChEBI" id="CHEBI:30616"/>
        <dbReference type="ChEBI" id="CHEBI:43474"/>
        <dbReference type="ChEBI" id="CHEBI:456216"/>
        <dbReference type="EC" id="3.6.4.13"/>
    </reaction>
</comment>